<reference evidence="3 4" key="1">
    <citation type="journal article" date="2019" name="Sci. Rep.">
        <title>Orb-weaving spider Araneus ventricosus genome elucidates the spidroin gene catalogue.</title>
        <authorList>
            <person name="Kono N."/>
            <person name="Nakamura H."/>
            <person name="Ohtoshi R."/>
            <person name="Moran D.A.P."/>
            <person name="Shinohara A."/>
            <person name="Yoshida Y."/>
            <person name="Fujiwara M."/>
            <person name="Mori M."/>
            <person name="Tomita M."/>
            <person name="Arakawa K."/>
        </authorList>
    </citation>
    <scope>NUCLEOTIDE SEQUENCE [LARGE SCALE GENOMIC DNA]</scope>
</reference>
<evidence type="ECO:0000313" key="2">
    <source>
        <dbReference type="EMBL" id="GBM00711.1"/>
    </source>
</evidence>
<dbReference type="EMBL" id="BGPR01162389">
    <property type="protein sequence ID" value="GBM00734.1"/>
    <property type="molecule type" value="Genomic_DNA"/>
</dbReference>
<evidence type="ECO:0000256" key="1">
    <source>
        <dbReference type="SAM" id="MobiDB-lite"/>
    </source>
</evidence>
<organism evidence="3 4">
    <name type="scientific">Araneus ventricosus</name>
    <name type="common">Orbweaver spider</name>
    <name type="synonym">Epeira ventricosa</name>
    <dbReference type="NCBI Taxonomy" id="182803"/>
    <lineage>
        <taxon>Eukaryota</taxon>
        <taxon>Metazoa</taxon>
        <taxon>Ecdysozoa</taxon>
        <taxon>Arthropoda</taxon>
        <taxon>Chelicerata</taxon>
        <taxon>Arachnida</taxon>
        <taxon>Araneae</taxon>
        <taxon>Araneomorphae</taxon>
        <taxon>Entelegynae</taxon>
        <taxon>Araneoidea</taxon>
        <taxon>Araneidae</taxon>
        <taxon>Araneus</taxon>
    </lineage>
</organism>
<accession>A0A4Y2C9K8</accession>
<dbReference type="Proteomes" id="UP000499080">
    <property type="component" value="Unassembled WGS sequence"/>
</dbReference>
<proteinExistence type="predicted"/>
<evidence type="ECO:0000313" key="3">
    <source>
        <dbReference type="EMBL" id="GBM00734.1"/>
    </source>
</evidence>
<name>A0A4Y2C9K8_ARAVE</name>
<sequence>MGLNRTQSLLRKGELSSVASKRRDPSCHVMSAHRELPIVASKLRLQTAFLCGRNTTFVRKESYRIFPIPYVDYAKQ</sequence>
<gene>
    <name evidence="3" type="ORF">AVEN_18765_1</name>
    <name evidence="2" type="ORF">AVEN_263543_1</name>
</gene>
<dbReference type="EMBL" id="BGPR01162384">
    <property type="protein sequence ID" value="GBM00711.1"/>
    <property type="molecule type" value="Genomic_DNA"/>
</dbReference>
<keyword evidence="4" id="KW-1185">Reference proteome</keyword>
<feature type="region of interest" description="Disordered" evidence="1">
    <location>
        <begin position="1"/>
        <end position="22"/>
    </location>
</feature>
<comment type="caution">
    <text evidence="3">The sequence shown here is derived from an EMBL/GenBank/DDBJ whole genome shotgun (WGS) entry which is preliminary data.</text>
</comment>
<dbReference type="AlphaFoldDB" id="A0A4Y2C9K8"/>
<feature type="non-terminal residue" evidence="3">
    <location>
        <position position="76"/>
    </location>
</feature>
<evidence type="ECO:0000313" key="4">
    <source>
        <dbReference type="Proteomes" id="UP000499080"/>
    </source>
</evidence>
<protein>
    <submittedName>
        <fullName evidence="3">Uncharacterized protein</fullName>
    </submittedName>
</protein>